<keyword evidence="8" id="KW-0239">DNA-directed DNA polymerase</keyword>
<keyword evidence="4" id="KW-0378">Hydrolase</keyword>
<keyword evidence="12" id="KW-1185">Reference proteome</keyword>
<dbReference type="InterPro" id="IPR036397">
    <property type="entry name" value="RNaseH_sf"/>
</dbReference>
<evidence type="ECO:0000259" key="10">
    <source>
        <dbReference type="Pfam" id="PF25597"/>
    </source>
</evidence>
<evidence type="ECO:0000256" key="9">
    <source>
        <dbReference type="ARBA" id="ARBA00023172"/>
    </source>
</evidence>
<sequence length="108" mass="12305">MNRTLMEKAKSMLIGAGLEKRFWAEAVTIARYLINRSSTSVIVDKKPMEVWLGENISIRHLRFFGCEAYAHVPKEKLTMLDSKVVKCIFIGYGYGVKGYKLCDLVAQK</sequence>
<dbReference type="Gene3D" id="3.30.420.10">
    <property type="entry name" value="Ribonuclease H-like superfamily/Ribonuclease H"/>
    <property type="match status" value="1"/>
</dbReference>
<dbReference type="InterPro" id="IPR012337">
    <property type="entry name" value="RNaseH-like_sf"/>
</dbReference>
<protein>
    <recommendedName>
        <fullName evidence="10">Retroviral polymerase SH3-like domain-containing protein</fullName>
    </recommendedName>
</protein>
<dbReference type="GO" id="GO:0015074">
    <property type="term" value="P:DNA integration"/>
    <property type="evidence" value="ECO:0007669"/>
    <property type="project" value="UniProtKB-KW"/>
</dbReference>
<dbReference type="EMBL" id="JAHRHJ020000010">
    <property type="protein sequence ID" value="KAH9297528.1"/>
    <property type="molecule type" value="Genomic_DNA"/>
</dbReference>
<dbReference type="PANTHER" id="PTHR42648:SF11">
    <property type="entry name" value="TRANSPOSON TY4-P GAG-POL POLYPROTEIN"/>
    <property type="match status" value="1"/>
</dbReference>
<organism evidence="11 12">
    <name type="scientific">Taxus chinensis</name>
    <name type="common">Chinese yew</name>
    <name type="synonym">Taxus wallichiana var. chinensis</name>
    <dbReference type="NCBI Taxonomy" id="29808"/>
    <lineage>
        <taxon>Eukaryota</taxon>
        <taxon>Viridiplantae</taxon>
        <taxon>Streptophyta</taxon>
        <taxon>Embryophyta</taxon>
        <taxon>Tracheophyta</taxon>
        <taxon>Spermatophyta</taxon>
        <taxon>Pinopsida</taxon>
        <taxon>Pinidae</taxon>
        <taxon>Conifers II</taxon>
        <taxon>Cupressales</taxon>
        <taxon>Taxaceae</taxon>
        <taxon>Taxus</taxon>
    </lineage>
</organism>
<dbReference type="GO" id="GO:0003964">
    <property type="term" value="F:RNA-directed DNA polymerase activity"/>
    <property type="evidence" value="ECO:0007669"/>
    <property type="project" value="UniProtKB-KW"/>
</dbReference>
<evidence type="ECO:0000256" key="1">
    <source>
        <dbReference type="ARBA" id="ARBA00022722"/>
    </source>
</evidence>
<dbReference type="InterPro" id="IPR039537">
    <property type="entry name" value="Retrotran_Ty1/copia-like"/>
</dbReference>
<feature type="non-terminal residue" evidence="11">
    <location>
        <position position="108"/>
    </location>
</feature>
<evidence type="ECO:0000313" key="11">
    <source>
        <dbReference type="EMBL" id="KAH9297528.1"/>
    </source>
</evidence>
<gene>
    <name evidence="11" type="ORF">KI387_029210</name>
</gene>
<dbReference type="PANTHER" id="PTHR42648">
    <property type="entry name" value="TRANSPOSASE, PUTATIVE-RELATED"/>
    <property type="match status" value="1"/>
</dbReference>
<comment type="caution">
    <text evidence="11">The sequence shown here is derived from an EMBL/GenBank/DDBJ whole genome shotgun (WGS) entry which is preliminary data.</text>
</comment>
<dbReference type="GO" id="GO:0003887">
    <property type="term" value="F:DNA-directed DNA polymerase activity"/>
    <property type="evidence" value="ECO:0007669"/>
    <property type="project" value="UniProtKB-KW"/>
</dbReference>
<dbReference type="OMA" id="SARCMMI"/>
<reference evidence="11 12" key="1">
    <citation type="journal article" date="2021" name="Nat. Plants">
        <title>The Taxus genome provides insights into paclitaxel biosynthesis.</title>
        <authorList>
            <person name="Xiong X."/>
            <person name="Gou J."/>
            <person name="Liao Q."/>
            <person name="Li Y."/>
            <person name="Zhou Q."/>
            <person name="Bi G."/>
            <person name="Li C."/>
            <person name="Du R."/>
            <person name="Wang X."/>
            <person name="Sun T."/>
            <person name="Guo L."/>
            <person name="Liang H."/>
            <person name="Lu P."/>
            <person name="Wu Y."/>
            <person name="Zhang Z."/>
            <person name="Ro D.K."/>
            <person name="Shang Y."/>
            <person name="Huang S."/>
            <person name="Yan J."/>
        </authorList>
    </citation>
    <scope>NUCLEOTIDE SEQUENCE [LARGE SCALE GENOMIC DNA]</scope>
    <source>
        <strain evidence="11">Ta-2019</strain>
    </source>
</reference>
<keyword evidence="2" id="KW-0479">Metal-binding</keyword>
<evidence type="ECO:0000256" key="4">
    <source>
        <dbReference type="ARBA" id="ARBA00022801"/>
    </source>
</evidence>
<evidence type="ECO:0000256" key="6">
    <source>
        <dbReference type="ARBA" id="ARBA00022908"/>
    </source>
</evidence>
<evidence type="ECO:0000256" key="7">
    <source>
        <dbReference type="ARBA" id="ARBA00022918"/>
    </source>
</evidence>
<dbReference type="SUPFAM" id="SSF53098">
    <property type="entry name" value="Ribonuclease H-like"/>
    <property type="match status" value="1"/>
</dbReference>
<dbReference type="GO" id="GO:0046872">
    <property type="term" value="F:metal ion binding"/>
    <property type="evidence" value="ECO:0007669"/>
    <property type="project" value="UniProtKB-KW"/>
</dbReference>
<keyword evidence="5" id="KW-0460">Magnesium</keyword>
<proteinExistence type="predicted"/>
<dbReference type="GO" id="GO:0004519">
    <property type="term" value="F:endonuclease activity"/>
    <property type="evidence" value="ECO:0007669"/>
    <property type="project" value="UniProtKB-KW"/>
</dbReference>
<dbReference type="GO" id="GO:0016787">
    <property type="term" value="F:hydrolase activity"/>
    <property type="evidence" value="ECO:0007669"/>
    <property type="project" value="UniProtKB-KW"/>
</dbReference>
<evidence type="ECO:0000256" key="5">
    <source>
        <dbReference type="ARBA" id="ARBA00022842"/>
    </source>
</evidence>
<evidence type="ECO:0000256" key="2">
    <source>
        <dbReference type="ARBA" id="ARBA00022723"/>
    </source>
</evidence>
<dbReference type="Pfam" id="PF25597">
    <property type="entry name" value="SH3_retrovirus"/>
    <property type="match status" value="1"/>
</dbReference>
<keyword evidence="3" id="KW-0255">Endonuclease</keyword>
<dbReference type="GO" id="GO:0006310">
    <property type="term" value="P:DNA recombination"/>
    <property type="evidence" value="ECO:0007669"/>
    <property type="project" value="UniProtKB-KW"/>
</dbReference>
<dbReference type="AlphaFoldDB" id="A0AA38CIM5"/>
<dbReference type="InterPro" id="IPR057670">
    <property type="entry name" value="SH3_retrovirus"/>
</dbReference>
<evidence type="ECO:0000256" key="8">
    <source>
        <dbReference type="ARBA" id="ARBA00022932"/>
    </source>
</evidence>
<dbReference type="GO" id="GO:0003676">
    <property type="term" value="F:nucleic acid binding"/>
    <property type="evidence" value="ECO:0007669"/>
    <property type="project" value="InterPro"/>
</dbReference>
<name>A0AA38CIM5_TAXCH</name>
<feature type="domain" description="Retroviral polymerase SH3-like" evidence="10">
    <location>
        <begin position="66"/>
        <end position="107"/>
    </location>
</feature>
<accession>A0AA38CIM5</accession>
<keyword evidence="9" id="KW-0233">DNA recombination</keyword>
<keyword evidence="6" id="KW-0229">DNA integration</keyword>
<keyword evidence="8" id="KW-0808">Transferase</keyword>
<evidence type="ECO:0000313" key="12">
    <source>
        <dbReference type="Proteomes" id="UP000824469"/>
    </source>
</evidence>
<dbReference type="Proteomes" id="UP000824469">
    <property type="component" value="Unassembled WGS sequence"/>
</dbReference>
<keyword evidence="7" id="KW-0695">RNA-directed DNA polymerase</keyword>
<keyword evidence="1" id="KW-0540">Nuclease</keyword>
<evidence type="ECO:0000256" key="3">
    <source>
        <dbReference type="ARBA" id="ARBA00022759"/>
    </source>
</evidence>
<keyword evidence="8" id="KW-0548">Nucleotidyltransferase</keyword>